<keyword evidence="3" id="KW-1185">Reference proteome</keyword>
<protein>
    <recommendedName>
        <fullName evidence="4">DUF4293 domain-containing protein</fullName>
    </recommendedName>
</protein>
<evidence type="ECO:0000313" key="3">
    <source>
        <dbReference type="Proteomes" id="UP000196355"/>
    </source>
</evidence>
<evidence type="ECO:0008006" key="4">
    <source>
        <dbReference type="Google" id="ProtNLM"/>
    </source>
</evidence>
<keyword evidence="1" id="KW-0472">Membrane</keyword>
<dbReference type="EMBL" id="MVAG01000057">
    <property type="protein sequence ID" value="OVE61807.1"/>
    <property type="molecule type" value="Genomic_DNA"/>
</dbReference>
<comment type="caution">
    <text evidence="2">The sequence shown here is derived from an EMBL/GenBank/DDBJ whole genome shotgun (WGS) entry which is preliminary data.</text>
</comment>
<keyword evidence="1" id="KW-1133">Transmembrane helix</keyword>
<proteinExistence type="predicted"/>
<reference evidence="3" key="1">
    <citation type="submission" date="2017-02" db="EMBL/GenBank/DDBJ databases">
        <authorList>
            <person name="Tetz G."/>
            <person name="Tetz V."/>
        </authorList>
    </citation>
    <scope>NUCLEOTIDE SEQUENCE [LARGE SCALE GENOMIC DNA]</scope>
    <source>
        <strain evidence="3">VT16-26</strain>
    </source>
</reference>
<gene>
    <name evidence="2" type="ORF">B0E34_02165</name>
</gene>
<evidence type="ECO:0000313" key="2">
    <source>
        <dbReference type="EMBL" id="OVE61807.1"/>
    </source>
</evidence>
<dbReference type="Proteomes" id="UP000196355">
    <property type="component" value="Unassembled WGS sequence"/>
</dbReference>
<accession>A0A202CDD1</accession>
<sequence>MEKKVFKYKFVYWIAILTNIIFCIAFGFGLYNKIISNLLFDIYTALIFIIEILSFQSLILLVKKNKISVLTFSISLILIFLIISFGISKKIFLGDFGNNDMDYIMTPIVYSILFGLQFLIIKYRFKIDYLQLEINQIGENQD</sequence>
<feature type="transmembrane region" description="Helical" evidence="1">
    <location>
        <begin position="12"/>
        <end position="30"/>
    </location>
</feature>
<name>A0A202CDD1_9FLAO</name>
<dbReference type="RefSeq" id="WP_087706368.1">
    <property type="nucleotide sequence ID" value="NZ_MVAG01000057.1"/>
</dbReference>
<keyword evidence="1" id="KW-0812">Transmembrane</keyword>
<feature type="transmembrane region" description="Helical" evidence="1">
    <location>
        <begin position="69"/>
        <end position="88"/>
    </location>
</feature>
<feature type="transmembrane region" description="Helical" evidence="1">
    <location>
        <begin position="103"/>
        <end position="121"/>
    </location>
</feature>
<evidence type="ECO:0000256" key="1">
    <source>
        <dbReference type="SAM" id="Phobius"/>
    </source>
</evidence>
<organism evidence="2 3">
    <name type="scientific">Chryseobacterium mucoviscidosis</name>
    <dbReference type="NCBI Taxonomy" id="1945581"/>
    <lineage>
        <taxon>Bacteria</taxon>
        <taxon>Pseudomonadati</taxon>
        <taxon>Bacteroidota</taxon>
        <taxon>Flavobacteriia</taxon>
        <taxon>Flavobacteriales</taxon>
        <taxon>Weeksellaceae</taxon>
        <taxon>Chryseobacterium group</taxon>
        <taxon>Chryseobacterium</taxon>
    </lineage>
</organism>
<dbReference type="AlphaFoldDB" id="A0A202CDD1"/>
<feature type="transmembrane region" description="Helical" evidence="1">
    <location>
        <begin position="42"/>
        <end position="62"/>
    </location>
</feature>